<evidence type="ECO:0000256" key="5">
    <source>
        <dbReference type="ARBA" id="ARBA00022970"/>
    </source>
</evidence>
<evidence type="ECO:0000256" key="4">
    <source>
        <dbReference type="ARBA" id="ARBA00022927"/>
    </source>
</evidence>
<dbReference type="Proteomes" id="UP000005666">
    <property type="component" value="Chromosome 5"/>
</dbReference>
<keyword evidence="3" id="KW-0813">Transport</keyword>
<evidence type="ECO:0000256" key="2">
    <source>
        <dbReference type="ARBA" id="ARBA00013394"/>
    </source>
</evidence>
<evidence type="ECO:0000256" key="6">
    <source>
        <dbReference type="SAM" id="MobiDB-lite"/>
    </source>
</evidence>
<dbReference type="GO" id="GO:0005737">
    <property type="term" value="C:cytoplasm"/>
    <property type="evidence" value="ECO:0007669"/>
    <property type="project" value="UniProtKB-ARBA"/>
</dbReference>
<dbReference type="RefSeq" id="XP_003685860.1">
    <property type="nucleotide sequence ID" value="XM_003685812.1"/>
</dbReference>
<evidence type="ECO:0000313" key="8">
    <source>
        <dbReference type="EMBL" id="CCE63426.1"/>
    </source>
</evidence>
<name>G8BU48_TETPH</name>
<dbReference type="GeneID" id="11531351"/>
<dbReference type="Pfam" id="PF18639">
    <property type="entry name" value="Longin_2"/>
    <property type="match status" value="1"/>
</dbReference>
<keyword evidence="9" id="KW-1185">Reference proteome</keyword>
<comment type="similarity">
    <text evidence="1">Belongs to the LST4 family.</text>
</comment>
<dbReference type="eggNOG" id="ENOG502QPJF">
    <property type="taxonomic scope" value="Eukaryota"/>
</dbReference>
<dbReference type="EMBL" id="HE612860">
    <property type="protein sequence ID" value="CCE63426.1"/>
    <property type="molecule type" value="Genomic_DNA"/>
</dbReference>
<dbReference type="OrthoDB" id="4063558at2759"/>
<dbReference type="InterPro" id="IPR037545">
    <property type="entry name" value="DENN_FNIP1/2"/>
</dbReference>
<dbReference type="OMA" id="SEYDEYP"/>
<dbReference type="GO" id="GO:0015031">
    <property type="term" value="P:protein transport"/>
    <property type="evidence" value="ECO:0007669"/>
    <property type="project" value="UniProtKB-KW"/>
</dbReference>
<dbReference type="InterPro" id="IPR041153">
    <property type="entry name" value="LST4_longin"/>
</dbReference>
<evidence type="ECO:0000259" key="7">
    <source>
        <dbReference type="PROSITE" id="PS51836"/>
    </source>
</evidence>
<feature type="compositionally biased region" description="Polar residues" evidence="6">
    <location>
        <begin position="607"/>
        <end position="617"/>
    </location>
</feature>
<dbReference type="AlphaFoldDB" id="G8BU48"/>
<dbReference type="STRING" id="1071381.G8BU48"/>
<dbReference type="GO" id="GO:0006865">
    <property type="term" value="P:amino acid transport"/>
    <property type="evidence" value="ECO:0007669"/>
    <property type="project" value="UniProtKB-KW"/>
</dbReference>
<feature type="region of interest" description="Disordered" evidence="6">
    <location>
        <begin position="1"/>
        <end position="29"/>
    </location>
</feature>
<sequence>MLAGLLRKGQPNKNGYDQDAYMNGSNNNPTQIINNRLNGVLDPHGISALHLNSNGNGIGNGNSYSINGSTVNSNPNSNPLDNISDSMLLKLFGTTSFETKYRNSGVLPNSFKNIEHTRNSIHGLSNTNKFVSDSFRLIVAEETGQMASINNHRFIIDTTFPKNSSMSHIRNSELKEYIFGSPLRLSESTKSDKFRTIPNSNMTLIIRSFTYSSKLSNKLAICLCVPTNYFPVITEGWSAISQWLDYTQKIILVMTKKGIHQKHSPCPVTIKNGAINNPETRATTGYTFYNNMSQELLVNKSVNSPFKNNDASSSSLLSIDARFKNTPDVDKIIQKLQKVVMPCLQSLYSIPRLFIFPENSIAYIDCWLQEIFSWLEIKDGPNSSFLPSLLAKIIIDYKESMSGDTSDRIVVMTGSTVVADKLTFIIAGLLEPKNLKLNLKSSHSNISIYQPSSNSTFPDATTLNEKTELLSLNVNSSGQIPSFENINNTKDKHEACKSHSSSSNDLMKISPNSPAASDKIHSSRRGWEIPKKNVTQNVTTLSPGESFAHVIQPSSINSGGSLNQLHASLSSSQSGSYGSWFKQMPSLSHFMQHSNSLKSNDSWDRPASSNMGLQRTTSNTSVQQARLNFGITPQPSPSISTYDEYPWFDTPSSSQIDTNVLSTTHATAQPIVGANGFLYANSPAKSYTSNLSIPSTLTATEAIGQFGSSLTNSHKQMDRNTGASVSWPIKDISDVSDIKKENINLERSRRHVVQDGRLDDAFDKICNFDRVEDLKYTLTPSNAQHAGTLELDMAELATEESMVENQHHYTELLPRYTSYLSMYNSWFKLQAIQLNSDSKFRIVDSMKKDLENKDGVSIEKTLMIVLGSREIHEVSVRKENNKLMQKNKNVFSNGKITKSSATSNHKYKDDGTFDIAEDDTLKQSTDEYRNELSNCLLFIEYTIKSAKELYSDTEISDEKRDKEIMKLYLGLFHYK</sequence>
<evidence type="ECO:0000256" key="3">
    <source>
        <dbReference type="ARBA" id="ARBA00022448"/>
    </source>
</evidence>
<feature type="domain" description="UDENN FNIP1/2-type" evidence="7">
    <location>
        <begin position="130"/>
        <end position="936"/>
    </location>
</feature>
<feature type="region of interest" description="Disordered" evidence="6">
    <location>
        <begin position="598"/>
        <end position="617"/>
    </location>
</feature>
<feature type="compositionally biased region" description="Polar residues" evidence="6">
    <location>
        <begin position="498"/>
        <end position="515"/>
    </location>
</feature>
<dbReference type="HOGENOM" id="CLU_010482_0_0_1"/>
<proteinExistence type="inferred from homology"/>
<gene>
    <name evidence="8" type="primary">TPHA0E03360</name>
    <name evidence="8" type="ordered locus">TPHA_0E03360</name>
</gene>
<protein>
    <recommendedName>
        <fullName evidence="2">Protein LST4</fullName>
    </recommendedName>
</protein>
<evidence type="ECO:0000256" key="1">
    <source>
        <dbReference type="ARBA" id="ARBA00010162"/>
    </source>
</evidence>
<accession>G8BU48</accession>
<reference evidence="8 9" key="1">
    <citation type="journal article" date="2011" name="Proc. Natl. Acad. Sci. U.S.A.">
        <title>Evolutionary erosion of yeast sex chromosomes by mating-type switching accidents.</title>
        <authorList>
            <person name="Gordon J.L."/>
            <person name="Armisen D."/>
            <person name="Proux-Wera E."/>
            <person name="Oheigeartaigh S.S."/>
            <person name="Byrne K.P."/>
            <person name="Wolfe K.H."/>
        </authorList>
    </citation>
    <scope>NUCLEOTIDE SEQUENCE [LARGE SCALE GENOMIC DNA]</scope>
    <source>
        <strain evidence="9">ATCC 24235 / CBS 4417 / NBRC 1672 / NRRL Y-8282 / UCD 70-5</strain>
    </source>
</reference>
<keyword evidence="5" id="KW-0029">Amino-acid transport</keyword>
<dbReference type="KEGG" id="tpf:TPHA_0E03360"/>
<organism evidence="8 9">
    <name type="scientific">Tetrapisispora phaffii (strain ATCC 24235 / CBS 4417 / NBRC 1672 / NRRL Y-8282 / UCD 70-5)</name>
    <name type="common">Yeast</name>
    <name type="synonym">Fabospora phaffii</name>
    <dbReference type="NCBI Taxonomy" id="1071381"/>
    <lineage>
        <taxon>Eukaryota</taxon>
        <taxon>Fungi</taxon>
        <taxon>Dikarya</taxon>
        <taxon>Ascomycota</taxon>
        <taxon>Saccharomycotina</taxon>
        <taxon>Saccharomycetes</taxon>
        <taxon>Saccharomycetales</taxon>
        <taxon>Saccharomycetaceae</taxon>
        <taxon>Tetrapisispora</taxon>
    </lineage>
</organism>
<feature type="region of interest" description="Disordered" evidence="6">
    <location>
        <begin position="494"/>
        <end position="523"/>
    </location>
</feature>
<evidence type="ECO:0000313" key="9">
    <source>
        <dbReference type="Proteomes" id="UP000005666"/>
    </source>
</evidence>
<keyword evidence="4" id="KW-0653">Protein transport</keyword>
<dbReference type="PROSITE" id="PS51836">
    <property type="entry name" value="DENN_FNIP12"/>
    <property type="match status" value="1"/>
</dbReference>